<feature type="transmembrane region" description="Helical" evidence="1">
    <location>
        <begin position="12"/>
        <end position="35"/>
    </location>
</feature>
<dbReference type="RefSeq" id="WP_133735392.1">
    <property type="nucleotide sequence ID" value="NZ_SOAX01000002.1"/>
</dbReference>
<dbReference type="OrthoDB" id="6183572at2"/>
<keyword evidence="1" id="KW-0812">Transmembrane</keyword>
<keyword evidence="3" id="KW-1185">Reference proteome</keyword>
<dbReference type="AlphaFoldDB" id="A0A4R7JYZ2"/>
<keyword evidence="1" id="KW-0472">Membrane</keyword>
<feature type="transmembrane region" description="Helical" evidence="1">
    <location>
        <begin position="41"/>
        <end position="61"/>
    </location>
</feature>
<keyword evidence="1" id="KW-1133">Transmembrane helix</keyword>
<dbReference type="Proteomes" id="UP000295830">
    <property type="component" value="Unassembled WGS sequence"/>
</dbReference>
<gene>
    <name evidence="2" type="ORF">DES49_1130</name>
</gene>
<organism evidence="2 3">
    <name type="scientific">Halospina denitrificans</name>
    <dbReference type="NCBI Taxonomy" id="332522"/>
    <lineage>
        <taxon>Bacteria</taxon>
        <taxon>Pseudomonadati</taxon>
        <taxon>Pseudomonadota</taxon>
        <taxon>Gammaproteobacteria</taxon>
        <taxon>Halospina</taxon>
    </lineage>
</organism>
<dbReference type="EMBL" id="SOAX01000002">
    <property type="protein sequence ID" value="TDT43316.1"/>
    <property type="molecule type" value="Genomic_DNA"/>
</dbReference>
<name>A0A4R7JYZ2_9GAMM</name>
<protein>
    <submittedName>
        <fullName evidence="2">Uncharacterized protein</fullName>
    </submittedName>
</protein>
<evidence type="ECO:0000313" key="3">
    <source>
        <dbReference type="Proteomes" id="UP000295830"/>
    </source>
</evidence>
<reference evidence="2 3" key="1">
    <citation type="submission" date="2019-03" db="EMBL/GenBank/DDBJ databases">
        <title>Genomic Encyclopedia of Type Strains, Phase IV (KMG-IV): sequencing the most valuable type-strain genomes for metagenomic binning, comparative biology and taxonomic classification.</title>
        <authorList>
            <person name="Goeker M."/>
        </authorList>
    </citation>
    <scope>NUCLEOTIDE SEQUENCE [LARGE SCALE GENOMIC DNA]</scope>
    <source>
        <strain evidence="2 3">DSM 15505</strain>
    </source>
</reference>
<accession>A0A4R7JYZ2</accession>
<comment type="caution">
    <text evidence="2">The sequence shown here is derived from an EMBL/GenBank/DDBJ whole genome shotgun (WGS) entry which is preliminary data.</text>
</comment>
<evidence type="ECO:0000313" key="2">
    <source>
        <dbReference type="EMBL" id="TDT43316.1"/>
    </source>
</evidence>
<sequence length="81" mass="8746">MTPSRSRIIRRALAQGLVVGIVTFALILGVETIWAGGIVDLRLYVLASLGVSVFVFVTLTCSQQHGDHRHTTGHDPSGRGY</sequence>
<evidence type="ECO:0000256" key="1">
    <source>
        <dbReference type="SAM" id="Phobius"/>
    </source>
</evidence>
<proteinExistence type="predicted"/>